<dbReference type="Proteomes" id="UP001158576">
    <property type="component" value="Chromosome PAR"/>
</dbReference>
<name>A0ABN7RZL5_OIKDI</name>
<accession>A0ABN7RZL5</accession>
<dbReference type="InterPro" id="IPR013780">
    <property type="entry name" value="Glyco_hydro_b"/>
</dbReference>
<dbReference type="InterPro" id="IPR000322">
    <property type="entry name" value="Glyco_hydro_31_TIM"/>
</dbReference>
<proteinExistence type="inferred from homology"/>
<comment type="similarity">
    <text evidence="1 4">Belongs to the glycosyl hydrolase 31 family.</text>
</comment>
<dbReference type="PANTHER" id="PTHR43053">
    <property type="entry name" value="GLYCOSIDASE FAMILY 31"/>
    <property type="match status" value="1"/>
</dbReference>
<reference evidence="7 8" key="1">
    <citation type="submission" date="2021-04" db="EMBL/GenBank/DDBJ databases">
        <authorList>
            <person name="Bliznina A."/>
        </authorList>
    </citation>
    <scope>NUCLEOTIDE SEQUENCE [LARGE SCALE GENOMIC DNA]</scope>
</reference>
<dbReference type="Gene3D" id="2.60.40.1180">
    <property type="entry name" value="Golgi alpha-mannosidase II"/>
    <property type="match status" value="1"/>
</dbReference>
<evidence type="ECO:0000313" key="8">
    <source>
        <dbReference type="Proteomes" id="UP001158576"/>
    </source>
</evidence>
<dbReference type="Pfam" id="PF01055">
    <property type="entry name" value="Glyco_hydro_31_2nd"/>
    <property type="match status" value="1"/>
</dbReference>
<dbReference type="SUPFAM" id="SSF51011">
    <property type="entry name" value="Glycosyl hydrolase domain"/>
    <property type="match status" value="1"/>
</dbReference>
<organism evidence="7 8">
    <name type="scientific">Oikopleura dioica</name>
    <name type="common">Tunicate</name>
    <dbReference type="NCBI Taxonomy" id="34765"/>
    <lineage>
        <taxon>Eukaryota</taxon>
        <taxon>Metazoa</taxon>
        <taxon>Chordata</taxon>
        <taxon>Tunicata</taxon>
        <taxon>Appendicularia</taxon>
        <taxon>Copelata</taxon>
        <taxon>Oikopleuridae</taxon>
        <taxon>Oikopleura</taxon>
    </lineage>
</organism>
<evidence type="ECO:0000256" key="2">
    <source>
        <dbReference type="ARBA" id="ARBA00022801"/>
    </source>
</evidence>
<evidence type="ECO:0000256" key="4">
    <source>
        <dbReference type="RuleBase" id="RU361185"/>
    </source>
</evidence>
<keyword evidence="2 4" id="KW-0378">Hydrolase</keyword>
<keyword evidence="8" id="KW-1185">Reference proteome</keyword>
<feature type="domain" description="Glycoside hydrolase family 31 TIM barrel" evidence="5">
    <location>
        <begin position="140"/>
        <end position="434"/>
    </location>
</feature>
<sequence>MPGGVSEYDIMHKAAFAPKDTTRWREVNGNILHPYWITQSAVGSYSISVDPDRIIPLVNEVKVREANEFCLSFYFENSELRKTPRPTMETLLYKISIKDTAIELQKNFLAETSRPVGLPDMEILYKPIFSTWAIFKRNITQDKLLEYFEDIVSNGYLPSNFEIDDGYEEHYGDHSFDKEKFPNMTDLISRIHEYGSRVTIWITPFINIFSTNFDEFSDNNCFVKGIDRNGEVFEIIPWWDGLGGMVDFTSDECSDAFHSDLRVFMESNDFDGFKFDAGETTYMPSDFITNGNVSRSVDWTSAYINSISKSSYESVEIRSSWAGQHHPLWLRMMDKDSVWGTENGLQSLIPHLITASLLGYHYILPDMVGGNANEECFGCTYVPEEELYIRWIELTAFMPAIQFSLAPWQYESEETRRICKYWTDFHHDVIAPIYEDIWRKLINGSDILPIAPTSYLASESEILSPAIYRENQQFIIGEKYLVAPITERNQRQRQIYLPGRANIWMNYFTNEILQGGIYVTQNIELDEVSFWVLVD</sequence>
<dbReference type="InterPro" id="IPR017853">
    <property type="entry name" value="GH"/>
</dbReference>
<dbReference type="InterPro" id="IPR050985">
    <property type="entry name" value="Alpha-glycosidase_related"/>
</dbReference>
<keyword evidence="3 4" id="KW-0326">Glycosidase</keyword>
<feature type="domain" description="Glycosyl hydrolase family 31 C-terminal" evidence="6">
    <location>
        <begin position="465"/>
        <end position="528"/>
    </location>
</feature>
<evidence type="ECO:0000256" key="1">
    <source>
        <dbReference type="ARBA" id="ARBA00007806"/>
    </source>
</evidence>
<evidence type="ECO:0000256" key="3">
    <source>
        <dbReference type="ARBA" id="ARBA00023295"/>
    </source>
</evidence>
<dbReference type="EMBL" id="OU015568">
    <property type="protein sequence ID" value="CAG5086521.1"/>
    <property type="molecule type" value="Genomic_DNA"/>
</dbReference>
<evidence type="ECO:0000259" key="5">
    <source>
        <dbReference type="Pfam" id="PF01055"/>
    </source>
</evidence>
<evidence type="ECO:0000313" key="7">
    <source>
        <dbReference type="EMBL" id="CAG5086521.1"/>
    </source>
</evidence>
<gene>
    <name evidence="7" type="ORF">OKIOD_LOCUS2801</name>
</gene>
<dbReference type="Pfam" id="PF21365">
    <property type="entry name" value="Glyco_hydro_31_3rd"/>
    <property type="match status" value="1"/>
</dbReference>
<dbReference type="PANTHER" id="PTHR43053:SF4">
    <property type="entry name" value="MYOGENESIS-REGULATING GLYCOSIDASE"/>
    <property type="match status" value="1"/>
</dbReference>
<dbReference type="InterPro" id="IPR048395">
    <property type="entry name" value="Glyco_hydro_31_C"/>
</dbReference>
<protein>
    <submittedName>
        <fullName evidence="7">Oidioi.mRNA.OKI2018_I69.PAR.g11243.t1.cds</fullName>
    </submittedName>
</protein>
<dbReference type="CDD" id="cd06592">
    <property type="entry name" value="GH31_NET37"/>
    <property type="match status" value="1"/>
</dbReference>
<dbReference type="SUPFAM" id="SSF51445">
    <property type="entry name" value="(Trans)glycosidases"/>
    <property type="match status" value="1"/>
</dbReference>
<dbReference type="Gene3D" id="3.20.20.80">
    <property type="entry name" value="Glycosidases"/>
    <property type="match status" value="1"/>
</dbReference>
<evidence type="ECO:0000259" key="6">
    <source>
        <dbReference type="Pfam" id="PF21365"/>
    </source>
</evidence>